<feature type="region of interest" description="Disordered" evidence="1">
    <location>
        <begin position="25"/>
        <end position="65"/>
    </location>
</feature>
<dbReference type="OrthoDB" id="8189655at2759"/>
<accession>A0A9N9XA18</accession>
<sequence length="213" mass="23378">MKAALMENGKKLIGCDNYISTVLSKSKDIDSSPPNTHLPIEKRDSQSSVSTQSSGSTSGSNTSNGPVCLIGSLDVVDGELASKPHKPLARVIQDIDGCHEEVHHTPLHRPRADNKDLIRPQTKALQRPSKGSKFCLFGEMEKVKYGSVIKFLHKKGTTNVQIKAPSLATVKFWKAEFVRGRTSVFDYERPGRPNQHAGNDQQSPSHDYGRSSN</sequence>
<dbReference type="Proteomes" id="UP001153709">
    <property type="component" value="Chromosome 4"/>
</dbReference>
<organism evidence="2 3">
    <name type="scientific">Diabrotica balteata</name>
    <name type="common">Banded cucumber beetle</name>
    <dbReference type="NCBI Taxonomy" id="107213"/>
    <lineage>
        <taxon>Eukaryota</taxon>
        <taxon>Metazoa</taxon>
        <taxon>Ecdysozoa</taxon>
        <taxon>Arthropoda</taxon>
        <taxon>Hexapoda</taxon>
        <taxon>Insecta</taxon>
        <taxon>Pterygota</taxon>
        <taxon>Neoptera</taxon>
        <taxon>Endopterygota</taxon>
        <taxon>Coleoptera</taxon>
        <taxon>Polyphaga</taxon>
        <taxon>Cucujiformia</taxon>
        <taxon>Chrysomeloidea</taxon>
        <taxon>Chrysomelidae</taxon>
        <taxon>Galerucinae</taxon>
        <taxon>Diabroticina</taxon>
        <taxon>Diabroticites</taxon>
        <taxon>Diabrotica</taxon>
    </lineage>
</organism>
<proteinExistence type="predicted"/>
<evidence type="ECO:0000313" key="2">
    <source>
        <dbReference type="EMBL" id="CAG9833346.1"/>
    </source>
</evidence>
<feature type="region of interest" description="Disordered" evidence="1">
    <location>
        <begin position="186"/>
        <end position="213"/>
    </location>
</feature>
<reference evidence="2" key="1">
    <citation type="submission" date="2022-01" db="EMBL/GenBank/DDBJ databases">
        <authorList>
            <person name="King R."/>
        </authorList>
    </citation>
    <scope>NUCLEOTIDE SEQUENCE</scope>
</reference>
<dbReference type="AlphaFoldDB" id="A0A9N9XA18"/>
<gene>
    <name evidence="2" type="ORF">DIABBA_LOCUS6755</name>
</gene>
<evidence type="ECO:0000256" key="1">
    <source>
        <dbReference type="SAM" id="MobiDB-lite"/>
    </source>
</evidence>
<name>A0A9N9XA18_DIABA</name>
<protein>
    <submittedName>
        <fullName evidence="2">Uncharacterized protein</fullName>
    </submittedName>
</protein>
<evidence type="ECO:0000313" key="3">
    <source>
        <dbReference type="Proteomes" id="UP001153709"/>
    </source>
</evidence>
<keyword evidence="3" id="KW-1185">Reference proteome</keyword>
<dbReference type="EMBL" id="OU898279">
    <property type="protein sequence ID" value="CAG9833346.1"/>
    <property type="molecule type" value="Genomic_DNA"/>
</dbReference>
<feature type="compositionally biased region" description="Low complexity" evidence="1">
    <location>
        <begin position="46"/>
        <end position="65"/>
    </location>
</feature>
<feature type="compositionally biased region" description="Polar residues" evidence="1">
    <location>
        <begin position="196"/>
        <end position="213"/>
    </location>
</feature>